<reference evidence="5" key="1">
    <citation type="journal article" date="2019" name="Database">
        <title>The radish genome database (RadishGD): an integrated information resource for radish genomics.</title>
        <authorList>
            <person name="Yu H.J."/>
            <person name="Baek S."/>
            <person name="Lee Y.J."/>
            <person name="Cho A."/>
            <person name="Mun J.H."/>
        </authorList>
    </citation>
    <scope>NUCLEOTIDE SEQUENCE [LARGE SCALE GENOMIC DNA]</scope>
    <source>
        <strain evidence="5">cv. WK10039</strain>
    </source>
</reference>
<sequence length="226" mass="23622">MTMVKVEDESRALVEGKCGNILGCGVVDGDGGEEHLRVEIAGNGTLHGTIAGSVAGEGGFSAEKPIHEARSTDAPSSDLPDPSTILLPNQLTIFFGGKVCVFDGIPAEKIQEIIRIAAATAAATAAAKSIETKNSTSVKPVASSALNRAPSFSSTSTGASPAAPSFSIPFCRSAADLPIARRNSLQRFLEKRRDRLVNKNPYPASDVKKTDVPKDTASIKEEYPIA</sequence>
<dbReference type="AlphaFoldDB" id="A0A6J0L0R2"/>
<evidence type="ECO:0000256" key="1">
    <source>
        <dbReference type="ARBA" id="ARBA00008614"/>
    </source>
</evidence>
<dbReference type="Pfam" id="PF09425">
    <property type="entry name" value="Jas_motif"/>
    <property type="match status" value="1"/>
</dbReference>
<dbReference type="InterPro" id="IPR010399">
    <property type="entry name" value="Tify_dom"/>
</dbReference>
<dbReference type="GeneID" id="108824853"/>
<feature type="compositionally biased region" description="Basic and acidic residues" evidence="3">
    <location>
        <begin position="206"/>
        <end position="226"/>
    </location>
</feature>
<dbReference type="GO" id="GO:0031347">
    <property type="term" value="P:regulation of defense response"/>
    <property type="evidence" value="ECO:0007669"/>
    <property type="project" value="UniProtKB-UniRule"/>
</dbReference>
<dbReference type="GO" id="GO:0005634">
    <property type="term" value="C:nucleus"/>
    <property type="evidence" value="ECO:0007669"/>
    <property type="project" value="UniProtKB-SubCell"/>
</dbReference>
<evidence type="ECO:0000259" key="4">
    <source>
        <dbReference type="PROSITE" id="PS51320"/>
    </source>
</evidence>
<name>A0A6J0L0R2_RAPSA</name>
<evidence type="ECO:0000313" key="6">
    <source>
        <dbReference type="RefSeq" id="XP_018453732.1"/>
    </source>
</evidence>
<evidence type="ECO:0000313" key="5">
    <source>
        <dbReference type="Proteomes" id="UP000504610"/>
    </source>
</evidence>
<dbReference type="KEGG" id="rsz:108824853"/>
<comment type="subcellular location">
    <subcellularLocation>
        <location evidence="2">Nucleus</location>
    </subcellularLocation>
</comment>
<dbReference type="RefSeq" id="XP_018453732.1">
    <property type="nucleotide sequence ID" value="XM_018598230.2"/>
</dbReference>
<keyword evidence="2" id="KW-1184">Jasmonic acid signaling pathway</keyword>
<dbReference type="Pfam" id="PF06200">
    <property type="entry name" value="tify"/>
    <property type="match status" value="1"/>
</dbReference>
<dbReference type="InterPro" id="IPR040390">
    <property type="entry name" value="TIFY/JAZ"/>
</dbReference>
<keyword evidence="2" id="KW-0539">Nucleus</keyword>
<dbReference type="PANTHER" id="PTHR33077">
    <property type="entry name" value="PROTEIN TIFY 4A-RELATED-RELATED"/>
    <property type="match status" value="1"/>
</dbReference>
<dbReference type="GO" id="GO:0009611">
    <property type="term" value="P:response to wounding"/>
    <property type="evidence" value="ECO:0007669"/>
    <property type="project" value="UniProtKB-UniRule"/>
</dbReference>
<dbReference type="PROSITE" id="PS51320">
    <property type="entry name" value="TIFY"/>
    <property type="match status" value="1"/>
</dbReference>
<feature type="domain" description="Tify" evidence="4">
    <location>
        <begin position="84"/>
        <end position="119"/>
    </location>
</feature>
<protein>
    <recommendedName>
        <fullName evidence="2">Protein TIFY</fullName>
    </recommendedName>
    <alternativeName>
        <fullName evidence="2">Jasmonate ZIM domain-containing protein</fullName>
    </alternativeName>
</protein>
<dbReference type="OrthoDB" id="649989at2759"/>
<comment type="similarity">
    <text evidence="1 2">Belongs to the TIFY/JAZ family.</text>
</comment>
<dbReference type="PANTHER" id="PTHR33077:SF61">
    <property type="entry name" value="PROTEIN TIFY 3A-RELATED"/>
    <property type="match status" value="1"/>
</dbReference>
<dbReference type="GO" id="GO:2000022">
    <property type="term" value="P:regulation of jasmonic acid mediated signaling pathway"/>
    <property type="evidence" value="ECO:0007669"/>
    <property type="project" value="UniProtKB-UniRule"/>
</dbReference>
<dbReference type="InterPro" id="IPR018467">
    <property type="entry name" value="CCT_CS"/>
</dbReference>
<feature type="region of interest" description="Disordered" evidence="3">
    <location>
        <begin position="199"/>
        <end position="226"/>
    </location>
</feature>
<evidence type="ECO:0000256" key="2">
    <source>
        <dbReference type="RuleBase" id="RU369065"/>
    </source>
</evidence>
<organism evidence="5 6">
    <name type="scientific">Raphanus sativus</name>
    <name type="common">Radish</name>
    <name type="synonym">Raphanus raphanistrum var. sativus</name>
    <dbReference type="NCBI Taxonomy" id="3726"/>
    <lineage>
        <taxon>Eukaryota</taxon>
        <taxon>Viridiplantae</taxon>
        <taxon>Streptophyta</taxon>
        <taxon>Embryophyta</taxon>
        <taxon>Tracheophyta</taxon>
        <taxon>Spermatophyta</taxon>
        <taxon>Magnoliopsida</taxon>
        <taxon>eudicotyledons</taxon>
        <taxon>Gunneridae</taxon>
        <taxon>Pentapetalae</taxon>
        <taxon>rosids</taxon>
        <taxon>malvids</taxon>
        <taxon>Brassicales</taxon>
        <taxon>Brassicaceae</taxon>
        <taxon>Brassiceae</taxon>
        <taxon>Raphanus</taxon>
    </lineage>
</organism>
<feature type="region of interest" description="Disordered" evidence="3">
    <location>
        <begin position="129"/>
        <end position="163"/>
    </location>
</feature>
<reference evidence="6" key="2">
    <citation type="submission" date="2025-08" db="UniProtKB">
        <authorList>
            <consortium name="RefSeq"/>
        </authorList>
    </citation>
    <scope>IDENTIFICATION</scope>
    <source>
        <tissue evidence="6">Leaf</tissue>
    </source>
</reference>
<comment type="function">
    <text evidence="2">Repressor of jasmonate responses.</text>
</comment>
<gene>
    <name evidence="6" type="primary">LOC108824853</name>
</gene>
<keyword evidence="5" id="KW-1185">Reference proteome</keyword>
<evidence type="ECO:0000256" key="3">
    <source>
        <dbReference type="SAM" id="MobiDB-lite"/>
    </source>
</evidence>
<comment type="domain">
    <text evidence="2">The jas domain is required for interaction with COI1.</text>
</comment>
<accession>A0A6J0L0R2</accession>
<dbReference type="Proteomes" id="UP000504610">
    <property type="component" value="Chromosome 2"/>
</dbReference>
<feature type="compositionally biased region" description="Low complexity" evidence="3">
    <location>
        <begin position="149"/>
        <end position="163"/>
    </location>
</feature>
<dbReference type="SMART" id="SM00979">
    <property type="entry name" value="TIFY"/>
    <property type="match status" value="1"/>
</dbReference>
<proteinExistence type="inferred from homology"/>